<dbReference type="InterPro" id="IPR025357">
    <property type="entry name" value="DUF4261"/>
</dbReference>
<dbReference type="AlphaFoldDB" id="A0A7M1QUN2"/>
<gene>
    <name evidence="3" type="ORF">INS88_10360</name>
</gene>
<name>A0A7M1QUN2_9ACTO</name>
<proteinExistence type="predicted"/>
<dbReference type="Proteomes" id="UP000595053">
    <property type="component" value="Chromosome"/>
</dbReference>
<feature type="domain" description="DUF4261" evidence="2">
    <location>
        <begin position="215"/>
        <end position="288"/>
    </location>
</feature>
<accession>A0A7M1QUN2</accession>
<evidence type="ECO:0000313" key="3">
    <source>
        <dbReference type="EMBL" id="QOR45628.1"/>
    </source>
</evidence>
<dbReference type="EMBL" id="CP063213">
    <property type="protein sequence ID" value="QOR45628.1"/>
    <property type="molecule type" value="Genomic_DNA"/>
</dbReference>
<feature type="compositionally biased region" description="Acidic residues" evidence="1">
    <location>
        <begin position="104"/>
        <end position="114"/>
    </location>
</feature>
<organism evidence="3 4">
    <name type="scientific">Trueperella pecoris</name>
    <dbReference type="NCBI Taxonomy" id="2733571"/>
    <lineage>
        <taxon>Bacteria</taxon>
        <taxon>Bacillati</taxon>
        <taxon>Actinomycetota</taxon>
        <taxon>Actinomycetes</taxon>
        <taxon>Actinomycetales</taxon>
        <taxon>Actinomycetaceae</taxon>
        <taxon>Trueperella</taxon>
    </lineage>
</organism>
<evidence type="ECO:0000313" key="4">
    <source>
        <dbReference type="Proteomes" id="UP000595053"/>
    </source>
</evidence>
<dbReference type="Pfam" id="PF14080">
    <property type="entry name" value="DUF4261"/>
    <property type="match status" value="1"/>
</dbReference>
<feature type="region of interest" description="Disordered" evidence="1">
    <location>
        <begin position="104"/>
        <end position="142"/>
    </location>
</feature>
<sequence>MHELGISSIHPDAPAMFSAAAIMRAPIDVDAAADRFASLWGETIVPRWEVVDEDAGDAGRVLHFEVDGVHVLLTPVNHGLTLEKGQLPLHRFHVAASFFAPETSDAEANPDDEPSASASAPSAASSERAPAHGPAEEMEELRRRHRMVSAHVVFTEVMDALMREPAAIGVYRDELGVLMPPSMVTKLAELLTTGQAPLPLWVNVRVHKHDLTFGRTLGLTNFGHLDLQVRDSTRSEEEVYNLLMNVANYIVTGETYLLPSQTLGYTDGGQIVISQEVSQADGATVIRLDF</sequence>
<reference evidence="3 4" key="1">
    <citation type="submission" date="2020-10" db="EMBL/GenBank/DDBJ databases">
        <title>Trueperella pecoris sp. nov. isolated from bovine and porcine specimens.</title>
        <authorList>
            <person name="Schoenecker L."/>
            <person name="Schnydrig P."/>
            <person name="Brodard I."/>
            <person name="Thomann A."/>
            <person name="Hemphill A."/>
            <person name="Rodriguez-Campos S."/>
            <person name="Perreten V."/>
            <person name="Jores J."/>
            <person name="Kittl S."/>
        </authorList>
    </citation>
    <scope>NUCLEOTIDE SEQUENCE [LARGE SCALE GENOMIC DNA]</scope>
    <source>
        <strain evidence="3 4">15A0121</strain>
    </source>
</reference>
<feature type="compositionally biased region" description="Low complexity" evidence="1">
    <location>
        <begin position="115"/>
        <end position="128"/>
    </location>
</feature>
<evidence type="ECO:0000256" key="1">
    <source>
        <dbReference type="SAM" id="MobiDB-lite"/>
    </source>
</evidence>
<dbReference type="RefSeq" id="WP_197551153.1">
    <property type="nucleotide sequence ID" value="NZ_CP063213.1"/>
</dbReference>
<protein>
    <submittedName>
        <fullName evidence="3">DUF4261 domain-containing protein</fullName>
    </submittedName>
</protein>
<keyword evidence="4" id="KW-1185">Reference proteome</keyword>
<evidence type="ECO:0000259" key="2">
    <source>
        <dbReference type="Pfam" id="PF14080"/>
    </source>
</evidence>